<dbReference type="GO" id="GO:0141166">
    <property type="term" value="P:chromosomal 5-methylcytosine DNA demethylation pathway"/>
    <property type="evidence" value="ECO:0007669"/>
    <property type="project" value="InterPro"/>
</dbReference>
<feature type="domain" description="HhH-GPD" evidence="10">
    <location>
        <begin position="1136"/>
        <end position="1311"/>
    </location>
</feature>
<reference evidence="12 13" key="2">
    <citation type="submission" date="2025-04" db="UniProtKB">
        <authorList>
            <consortium name="RefSeq"/>
        </authorList>
    </citation>
    <scope>IDENTIFICATION</scope>
    <source>
        <tissue evidence="12 13">Leaf</tissue>
    </source>
</reference>
<dbReference type="GO" id="GO:0005634">
    <property type="term" value="C:nucleus"/>
    <property type="evidence" value="ECO:0007669"/>
    <property type="project" value="UniProtKB-SubCell"/>
</dbReference>
<feature type="compositionally biased region" description="Polar residues" evidence="9">
    <location>
        <begin position="855"/>
        <end position="866"/>
    </location>
</feature>
<dbReference type="InterPro" id="IPR011257">
    <property type="entry name" value="DNA_glycosylase"/>
</dbReference>
<dbReference type="SMART" id="SM00525">
    <property type="entry name" value="FES"/>
    <property type="match status" value="1"/>
</dbReference>
<keyword evidence="8" id="KW-0539">Nucleus</keyword>
<evidence type="ECO:0000259" key="10">
    <source>
        <dbReference type="SMART" id="SM00478"/>
    </source>
</evidence>
<feature type="compositionally biased region" description="Basic and acidic residues" evidence="9">
    <location>
        <begin position="236"/>
        <end position="245"/>
    </location>
</feature>
<feature type="compositionally biased region" description="Basic and acidic residues" evidence="9">
    <location>
        <begin position="867"/>
        <end position="889"/>
    </location>
</feature>
<feature type="compositionally biased region" description="Basic and acidic residues" evidence="9">
    <location>
        <begin position="1043"/>
        <end position="1056"/>
    </location>
</feature>
<feature type="region of interest" description="Disordered" evidence="9">
    <location>
        <begin position="1043"/>
        <end position="1065"/>
    </location>
</feature>
<keyword evidence="5" id="KW-0408">Iron</keyword>
<accession>A0A6P5G7E3</accession>
<evidence type="ECO:0000256" key="3">
    <source>
        <dbReference type="ARBA" id="ARBA00005646"/>
    </source>
</evidence>
<feature type="region of interest" description="Disordered" evidence="9">
    <location>
        <begin position="1"/>
        <end position="34"/>
    </location>
</feature>
<evidence type="ECO:0000256" key="2">
    <source>
        <dbReference type="ARBA" id="ARBA00004123"/>
    </source>
</evidence>
<sequence>MELSRGLKIQQQQQQQQEQQMGVEKQQQQGGGWVLGTPAFVPSMGQQKLCDVAAACSSSSSSRSSSSCLMPAAARAASQSGNQSQTHNAGGYLQAPSNFLVFSQHPLTTGNTLLPGGHNKGPTLAPNVFVAALSSNPSSSLPERRVRMDAASGSAPSPLAPITPDKSKSMPEPTQREHVSSAGAARDEEEHKKQQTGTPQCCAAVNADRSPTRPEAPITPDNGEGIPRLLAGKEGPLPHEGELHMHSSSASAQQLDDEKDPAKKSQALRAMSSDRTTGQKPRRKKHRPKVIREGEKTKTPKPSTLQAEETPVETAKRSHVGEKRGFDSDSDGARSVKRRLQFESEEGPTSTMTEAKFSGEEELTCTRAPASDKTGSTVLLGQGRQAGVVNSPAGAMFDLNHSTQLLGSFKRPVLMENLTYLRRKLQNATSVESSSEYVGQSEPHILQKNVDTDSKNGVIYRRDNKNMTGAELDSVQLGSTQIQLPDKAPAEAHARFGEIYRRRRHRGEQCEHQKYNSREITSMEPQSSMTNKLQAPEGILACVQGGRITKKRSIRPRKLFSIAINYSLNMFWPAHLKSPQSCLEALLASTSMKIKTKKRTKKGQAYVLTSGPSNTGQGDNTMIGNNFSKQSVEQTVLEEGFGERNMPFALITYVQDAESSNKAQELAQTSLTSGEIVPYVDPLEDIISNMKHLHLSTEQVHTIFDPGNALVPCGGSMIVPYENPLDLLKKRRPRAKVNLDNETNRVWKLLMGKKGIGPPEGVDIDKEKWWEQERQVFQGRADLFIKCMRLVQGDRHFSPWKGSVVDSVVGVFLTQNVSDHLSSSAFISLAARFPRQTKDSNTNQSAGEMGEPVSQDESNQVNNCKQSEGETREPVSQDERNQAFDDAKQRKNLSGSEMHHPDSSLTRDDKLMDKKGKASTSELAGGSVEAQKINEPESVGLHAPLVTDIGLATQESRQDSSTQLSESTESEVNKMSQEELIASQTSVTSPESCIDFLIKTTDQSQDKLESIPQNDMTDTIVVLQSSISSPETTMECHIDANVRQQSRLDPKSKQEESSMSSTAYATKTCNLEVKDGDIRSSLETTGNEASDPMQDSQAHESSSNSCDHVNPKVPLAADYKEESSFQNVLPEMTINMIEQKRAKAATEKAQSFDWDSLRRLACSEGYKNERNPERNDSLDWEAVLRADVNEVSHAIRERGMNNVLAERIKGFLNRLVNDHGSIDLEWLRYVPPDKVKDYLLSIRGLGLKSVECVRLLTLHHVAFPVDTNVGRICVRLGWVPLQPLPESLQLHLLELYPMLETIQRYLWPRLCQLDQETLYELHYQMITFGKVFCTKSKPNCNACPMRGDCKHFASAFASARLALPGPEERSSEAAANPADTHGENHAVYSLMPLPPADGSSYSRGVIVSNCEPIIEEPASPKEENADGLEREIEDAFYEDSDEIPTIKINLHEFTQNIEECIKESNNDLQTEDITKALVAITTEAASIPAPKLKNVSRLRTEHQVYEIPDWHILLKELELEEREHGDPCPYLLAIRMPGDVDQSTELPKTDSSSQCTSKSCNKEAGYECCRERENQAQYVKGTILIPCRTAMRGSFPLNGTYFQVNEVFADHHSSHNPIDVPRNWIWNLKRRTVYFGSSIPTIFRGLTTEGIQHCFWRGFICIRGFERRTRAPRPLCAKLHLAASKVPKSKKTPPKEKS</sequence>
<evidence type="ECO:0000256" key="8">
    <source>
        <dbReference type="ARBA" id="ARBA00023242"/>
    </source>
</evidence>
<feature type="compositionally biased region" description="Basic and acidic residues" evidence="9">
    <location>
        <begin position="897"/>
        <end position="916"/>
    </location>
</feature>
<feature type="compositionally biased region" description="Basic and acidic residues" evidence="9">
    <location>
        <begin position="165"/>
        <end position="193"/>
    </location>
</feature>
<keyword evidence="7" id="KW-0238">DNA-binding</keyword>
<evidence type="ECO:0000256" key="9">
    <source>
        <dbReference type="SAM" id="MobiDB-lite"/>
    </source>
</evidence>
<evidence type="ECO:0000256" key="6">
    <source>
        <dbReference type="ARBA" id="ARBA00023014"/>
    </source>
</evidence>
<dbReference type="FunFam" id="1.10.1670.10:FF:000004">
    <property type="entry name" value="DNA glycosylase/AP lyase ROS1"/>
    <property type="match status" value="1"/>
</dbReference>
<feature type="region of interest" description="Disordered" evidence="9">
    <location>
        <begin position="1082"/>
        <end position="1111"/>
    </location>
</feature>
<feature type="compositionally biased region" description="Polar residues" evidence="9">
    <location>
        <begin position="1082"/>
        <end position="1107"/>
    </location>
</feature>
<dbReference type="SUPFAM" id="SSF48150">
    <property type="entry name" value="DNA-glycosylase"/>
    <property type="match status" value="1"/>
</dbReference>
<dbReference type="PANTHER" id="PTHR46213">
    <property type="entry name" value="TRANSCRIPTIONAL ACTIVATOR DEMETER"/>
    <property type="match status" value="1"/>
</dbReference>
<dbReference type="GO" id="GO:0051747">
    <property type="term" value="F:cytosine C-5 DNA demethylase activity"/>
    <property type="evidence" value="ECO:0007669"/>
    <property type="project" value="UniProtKB-ARBA"/>
</dbReference>
<dbReference type="SMART" id="SM00478">
    <property type="entry name" value="ENDO3c"/>
    <property type="match status" value="1"/>
</dbReference>
<evidence type="ECO:0000313" key="12">
    <source>
        <dbReference type="RefSeq" id="XP_020101175.1"/>
    </source>
</evidence>
<evidence type="ECO:0000256" key="1">
    <source>
        <dbReference type="ARBA" id="ARBA00001966"/>
    </source>
</evidence>
<dbReference type="GO" id="GO:0003677">
    <property type="term" value="F:DNA binding"/>
    <property type="evidence" value="ECO:0007669"/>
    <property type="project" value="UniProtKB-KW"/>
</dbReference>
<dbReference type="InterPro" id="IPR003651">
    <property type="entry name" value="Endonuclease3_FeS-loop_motif"/>
</dbReference>
<evidence type="ECO:0000313" key="13">
    <source>
        <dbReference type="RefSeq" id="XP_020101176.1"/>
    </source>
</evidence>
<protein>
    <submittedName>
        <fullName evidence="12 13">Protein ROS1-like</fullName>
    </submittedName>
</protein>
<dbReference type="InterPro" id="IPR003265">
    <property type="entry name" value="HhH-GPD_domain"/>
</dbReference>
<dbReference type="RefSeq" id="XP_020101175.1">
    <property type="nucleotide sequence ID" value="XM_020245586.1"/>
</dbReference>
<keyword evidence="11" id="KW-1185">Reference proteome</keyword>
<dbReference type="CDD" id="cd00056">
    <property type="entry name" value="ENDO3c"/>
    <property type="match status" value="1"/>
</dbReference>
<evidence type="ECO:0000256" key="4">
    <source>
        <dbReference type="ARBA" id="ARBA00022723"/>
    </source>
</evidence>
<dbReference type="OrthoDB" id="5607at2759"/>
<comment type="subcellular location">
    <subcellularLocation>
        <location evidence="2">Nucleus</location>
    </subcellularLocation>
</comment>
<proteinExistence type="inferred from homology"/>
<dbReference type="Pfam" id="PF15628">
    <property type="entry name" value="RRM_DME"/>
    <property type="match status" value="1"/>
</dbReference>
<comment type="cofactor">
    <cofactor evidence="1">
        <name>[4Fe-4S] cluster</name>
        <dbReference type="ChEBI" id="CHEBI:49883"/>
    </cofactor>
</comment>
<evidence type="ECO:0000313" key="11">
    <source>
        <dbReference type="Proteomes" id="UP000515123"/>
    </source>
</evidence>
<dbReference type="GeneID" id="109719068"/>
<feature type="region of interest" description="Disordered" evidence="9">
    <location>
        <begin position="954"/>
        <end position="973"/>
    </location>
</feature>
<keyword evidence="6" id="KW-0411">Iron-sulfur</keyword>
<dbReference type="RefSeq" id="XP_020101176.1">
    <property type="nucleotide sequence ID" value="XM_020245587.1"/>
</dbReference>
<feature type="compositionally biased region" description="Basic and acidic residues" evidence="9">
    <location>
        <begin position="314"/>
        <end position="334"/>
    </location>
</feature>
<dbReference type="InterPro" id="IPR044811">
    <property type="entry name" value="DME/ROS1"/>
</dbReference>
<comment type="similarity">
    <text evidence="3">Belongs to the DNA glycosylase family. DEMETER subfamily.</text>
</comment>
<keyword evidence="4" id="KW-0479">Metal-binding</keyword>
<dbReference type="Proteomes" id="UP000515123">
    <property type="component" value="Linkage group 13"/>
</dbReference>
<evidence type="ECO:0000256" key="7">
    <source>
        <dbReference type="ARBA" id="ARBA00023125"/>
    </source>
</evidence>
<dbReference type="GO" id="GO:0006284">
    <property type="term" value="P:base-excision repair"/>
    <property type="evidence" value="ECO:0007669"/>
    <property type="project" value="InterPro"/>
</dbReference>
<feature type="compositionally biased region" description="Basic residues" evidence="9">
    <location>
        <begin position="280"/>
        <end position="289"/>
    </location>
</feature>
<dbReference type="GO" id="GO:0051539">
    <property type="term" value="F:4 iron, 4 sulfur cluster binding"/>
    <property type="evidence" value="ECO:0007669"/>
    <property type="project" value="InterPro"/>
</dbReference>
<feature type="region of interest" description="Disordered" evidence="9">
    <location>
        <begin position="136"/>
        <end position="376"/>
    </location>
</feature>
<dbReference type="InterPro" id="IPR023170">
    <property type="entry name" value="HhH_base_excis_C"/>
</dbReference>
<feature type="region of interest" description="Disordered" evidence="9">
    <location>
        <begin position="836"/>
        <end position="940"/>
    </location>
</feature>
<gene>
    <name evidence="12 13" type="primary">LOC109719068</name>
</gene>
<name>A0A6P5G7E3_ANACO</name>
<organism evidence="12">
    <name type="scientific">Ananas comosus</name>
    <name type="common">Pineapple</name>
    <name type="synonym">Ananas ananas</name>
    <dbReference type="NCBI Taxonomy" id="4615"/>
    <lineage>
        <taxon>Eukaryota</taxon>
        <taxon>Viridiplantae</taxon>
        <taxon>Streptophyta</taxon>
        <taxon>Embryophyta</taxon>
        <taxon>Tracheophyta</taxon>
        <taxon>Spermatophyta</taxon>
        <taxon>Magnoliopsida</taxon>
        <taxon>Liliopsida</taxon>
        <taxon>Poales</taxon>
        <taxon>Bromeliaceae</taxon>
        <taxon>Bromelioideae</taxon>
        <taxon>Ananas</taxon>
    </lineage>
</organism>
<dbReference type="PANTHER" id="PTHR46213:SF2">
    <property type="entry name" value="PROTEIN ROS1C"/>
    <property type="match status" value="1"/>
</dbReference>
<evidence type="ECO:0000256" key="5">
    <source>
        <dbReference type="ARBA" id="ARBA00023004"/>
    </source>
</evidence>
<dbReference type="Gene3D" id="1.10.1670.10">
    <property type="entry name" value="Helix-hairpin-Helix base-excision DNA repair enzymes (C-terminal)"/>
    <property type="match status" value="1"/>
</dbReference>
<dbReference type="InterPro" id="IPR028925">
    <property type="entry name" value="RRM_DME"/>
</dbReference>
<reference evidence="11" key="1">
    <citation type="journal article" date="2015" name="Nat. Genet.">
        <title>The pineapple genome and the evolution of CAM photosynthesis.</title>
        <authorList>
            <person name="Ming R."/>
            <person name="VanBuren R."/>
            <person name="Wai C.M."/>
            <person name="Tang H."/>
            <person name="Schatz M.C."/>
            <person name="Bowers J.E."/>
            <person name="Lyons E."/>
            <person name="Wang M.L."/>
            <person name="Chen J."/>
            <person name="Biggers E."/>
            <person name="Zhang J."/>
            <person name="Huang L."/>
            <person name="Zhang L."/>
            <person name="Miao W."/>
            <person name="Zhang J."/>
            <person name="Ye Z."/>
            <person name="Miao C."/>
            <person name="Lin Z."/>
            <person name="Wang H."/>
            <person name="Zhou H."/>
            <person name="Yim W.C."/>
            <person name="Priest H.D."/>
            <person name="Zheng C."/>
            <person name="Woodhouse M."/>
            <person name="Edger P.P."/>
            <person name="Guyot R."/>
            <person name="Guo H.B."/>
            <person name="Guo H."/>
            <person name="Zheng G."/>
            <person name="Singh R."/>
            <person name="Sharma A."/>
            <person name="Min X."/>
            <person name="Zheng Y."/>
            <person name="Lee H."/>
            <person name="Gurtowski J."/>
            <person name="Sedlazeck F.J."/>
            <person name="Harkess A."/>
            <person name="McKain M.R."/>
            <person name="Liao Z."/>
            <person name="Fang J."/>
            <person name="Liu J."/>
            <person name="Zhang X."/>
            <person name="Zhang Q."/>
            <person name="Hu W."/>
            <person name="Qin Y."/>
            <person name="Wang K."/>
            <person name="Chen L.Y."/>
            <person name="Shirley N."/>
            <person name="Lin Y.R."/>
            <person name="Liu L.Y."/>
            <person name="Hernandez A.G."/>
            <person name="Wright C.L."/>
            <person name="Bulone V."/>
            <person name="Tuskan G.A."/>
            <person name="Heath K."/>
            <person name="Zee F."/>
            <person name="Moore P.H."/>
            <person name="Sunkar R."/>
            <person name="Leebens-Mack J.H."/>
            <person name="Mockler T."/>
            <person name="Bennetzen J.L."/>
            <person name="Freeling M."/>
            <person name="Sankoff D."/>
            <person name="Paterson A.H."/>
            <person name="Zhu X."/>
            <person name="Yang X."/>
            <person name="Smith J.A."/>
            <person name="Cushman J.C."/>
            <person name="Paull R.E."/>
            <person name="Yu Q."/>
        </authorList>
    </citation>
    <scope>NUCLEOTIDE SEQUENCE [LARGE SCALE GENOMIC DNA]</scope>
    <source>
        <strain evidence="11">cv. F153</strain>
    </source>
</reference>
<dbReference type="GO" id="GO:0019104">
    <property type="term" value="F:DNA N-glycosylase activity"/>
    <property type="evidence" value="ECO:0007669"/>
    <property type="project" value="InterPro"/>
</dbReference>
<dbReference type="GO" id="GO:0046872">
    <property type="term" value="F:metal ion binding"/>
    <property type="evidence" value="ECO:0007669"/>
    <property type="project" value="UniProtKB-KW"/>
</dbReference>
<feature type="compositionally biased region" description="Low complexity" evidence="9">
    <location>
        <begin position="10"/>
        <end position="28"/>
    </location>
</feature>